<keyword evidence="1" id="KW-0812">Transmembrane</keyword>
<reference evidence="2" key="1">
    <citation type="submission" date="2021-01" db="EMBL/GenBank/DDBJ databases">
        <title>Modified the classification status of verrucomicrobia.</title>
        <authorList>
            <person name="Feng X."/>
        </authorList>
    </citation>
    <scope>NUCLEOTIDE SEQUENCE</scope>
    <source>
        <strain evidence="2">JCM 18052</strain>
    </source>
</reference>
<accession>A0A934R2U7</accession>
<dbReference type="AlphaFoldDB" id="A0A934R2U7"/>
<proteinExistence type="predicted"/>
<dbReference type="Proteomes" id="UP000600139">
    <property type="component" value="Unassembled WGS sequence"/>
</dbReference>
<feature type="transmembrane region" description="Helical" evidence="1">
    <location>
        <begin position="61"/>
        <end position="79"/>
    </location>
</feature>
<feature type="transmembrane region" description="Helical" evidence="1">
    <location>
        <begin position="36"/>
        <end position="55"/>
    </location>
</feature>
<evidence type="ECO:0000256" key="1">
    <source>
        <dbReference type="SAM" id="Phobius"/>
    </source>
</evidence>
<dbReference type="RefSeq" id="WP_200350393.1">
    <property type="nucleotide sequence ID" value="NZ_BAABHZ010000012.1"/>
</dbReference>
<protein>
    <submittedName>
        <fullName evidence="2">Uncharacterized protein</fullName>
    </submittedName>
</protein>
<organism evidence="2 3">
    <name type="scientific">Luteolibacter yonseiensis</name>
    <dbReference type="NCBI Taxonomy" id="1144680"/>
    <lineage>
        <taxon>Bacteria</taxon>
        <taxon>Pseudomonadati</taxon>
        <taxon>Verrucomicrobiota</taxon>
        <taxon>Verrucomicrobiia</taxon>
        <taxon>Verrucomicrobiales</taxon>
        <taxon>Verrucomicrobiaceae</taxon>
        <taxon>Luteolibacter</taxon>
    </lineage>
</organism>
<comment type="caution">
    <text evidence="2">The sequence shown here is derived from an EMBL/GenBank/DDBJ whole genome shotgun (WGS) entry which is preliminary data.</text>
</comment>
<gene>
    <name evidence="2" type="ORF">JIN84_07395</name>
</gene>
<name>A0A934R2U7_9BACT</name>
<sequence length="110" mass="12321">MSAEGTPWSPFQSPEVREIWAHMTGSERNKASRLGGLYGLWVAVTFAGPLAFAIALGNFTFGTAALVLIIVHIACVPAWQKKIRRFLCSTGWARERDLAPERLRLFTFRK</sequence>
<dbReference type="EMBL" id="JAENIK010000008">
    <property type="protein sequence ID" value="MBK1815432.1"/>
    <property type="molecule type" value="Genomic_DNA"/>
</dbReference>
<evidence type="ECO:0000313" key="3">
    <source>
        <dbReference type="Proteomes" id="UP000600139"/>
    </source>
</evidence>
<evidence type="ECO:0000313" key="2">
    <source>
        <dbReference type="EMBL" id="MBK1815432.1"/>
    </source>
</evidence>
<keyword evidence="1" id="KW-1133">Transmembrane helix</keyword>
<keyword evidence="3" id="KW-1185">Reference proteome</keyword>
<keyword evidence="1" id="KW-0472">Membrane</keyword>